<evidence type="ECO:0000256" key="1">
    <source>
        <dbReference type="SAM" id="Coils"/>
    </source>
</evidence>
<protein>
    <submittedName>
        <fullName evidence="3">MotE family protein</fullName>
    </submittedName>
</protein>
<comment type="caution">
    <text evidence="3">The sequence shown here is derived from an EMBL/GenBank/DDBJ whole genome shotgun (WGS) entry which is preliminary data.</text>
</comment>
<gene>
    <name evidence="3" type="ORF">RYX45_08760</name>
</gene>
<feature type="coiled-coil region" evidence="1">
    <location>
        <begin position="84"/>
        <end position="139"/>
    </location>
</feature>
<evidence type="ECO:0000313" key="4">
    <source>
        <dbReference type="Proteomes" id="UP001285636"/>
    </source>
</evidence>
<dbReference type="EMBL" id="JAWJAY010000001">
    <property type="protein sequence ID" value="MDV2885272.1"/>
    <property type="molecule type" value="Genomic_DNA"/>
</dbReference>
<keyword evidence="2" id="KW-0812">Transmembrane</keyword>
<accession>A0AAJ2U263</accession>
<proteinExistence type="predicted"/>
<dbReference type="RefSeq" id="WP_323466555.1">
    <property type="nucleotide sequence ID" value="NZ_CP144224.1"/>
</dbReference>
<feature type="transmembrane region" description="Helical" evidence="2">
    <location>
        <begin position="12"/>
        <end position="36"/>
    </location>
</feature>
<sequence length="187" mass="20811">MSKKEKTHSKLQMFVLVILIPVIFGVIFFSVILNMIGFDVLGTAKQAASSIPYVSSLMEDDEEDIIESETEEQDIDTTADQNEIALLQQQIAERDSKITELENEVIEMEQRLLVEQELNNNATQELSEIAKTYEAMSAKNAAAIISELQTEEALLHLSQLKTDSRAAILSKMDSAVAADLMSRLTSQ</sequence>
<dbReference type="Proteomes" id="UP001285636">
    <property type="component" value="Unassembled WGS sequence"/>
</dbReference>
<reference evidence="3" key="1">
    <citation type="submission" date="2023-10" db="EMBL/GenBank/DDBJ databases">
        <title>Screening of Alkalihalophilus pseudofirmusBZ-TG-HK211 and Its Alleviation of Salt Stress on Rapeseed Growth.</title>
        <authorList>
            <person name="Zhao B."/>
            <person name="Guo T."/>
        </authorList>
    </citation>
    <scope>NUCLEOTIDE SEQUENCE</scope>
    <source>
        <strain evidence="3">BZ-TG-HK211</strain>
    </source>
</reference>
<keyword evidence="2" id="KW-0472">Membrane</keyword>
<organism evidence="3 4">
    <name type="scientific">Alkalihalophilus pseudofirmus</name>
    <name type="common">Bacillus pseudofirmus</name>
    <dbReference type="NCBI Taxonomy" id="79885"/>
    <lineage>
        <taxon>Bacteria</taxon>
        <taxon>Bacillati</taxon>
        <taxon>Bacillota</taxon>
        <taxon>Bacilli</taxon>
        <taxon>Bacillales</taxon>
        <taxon>Bacillaceae</taxon>
        <taxon>Alkalihalophilus</taxon>
    </lineage>
</organism>
<evidence type="ECO:0000313" key="3">
    <source>
        <dbReference type="EMBL" id="MDV2885272.1"/>
    </source>
</evidence>
<keyword evidence="1" id="KW-0175">Coiled coil</keyword>
<dbReference type="AlphaFoldDB" id="A0AAJ2U263"/>
<name>A0AAJ2U263_ALKPS</name>
<keyword evidence="2" id="KW-1133">Transmembrane helix</keyword>
<evidence type="ECO:0000256" key="2">
    <source>
        <dbReference type="SAM" id="Phobius"/>
    </source>
</evidence>
<dbReference type="SUPFAM" id="SSF158791">
    <property type="entry name" value="MgtE N-terminal domain-like"/>
    <property type="match status" value="1"/>
</dbReference>